<organism evidence="3 4">
    <name type="scientific">Microbacterium capsulatum</name>
    <dbReference type="NCBI Taxonomy" id="3041921"/>
    <lineage>
        <taxon>Bacteria</taxon>
        <taxon>Bacillati</taxon>
        <taxon>Actinomycetota</taxon>
        <taxon>Actinomycetes</taxon>
        <taxon>Micrococcales</taxon>
        <taxon>Microbacteriaceae</taxon>
        <taxon>Microbacterium</taxon>
    </lineage>
</organism>
<feature type="region of interest" description="Disordered" evidence="1">
    <location>
        <begin position="1"/>
        <end position="24"/>
    </location>
</feature>
<feature type="transmembrane region" description="Helical" evidence="2">
    <location>
        <begin position="98"/>
        <end position="115"/>
    </location>
</feature>
<protein>
    <submittedName>
        <fullName evidence="3">DUF6114 domain-containing protein</fullName>
    </submittedName>
</protein>
<feature type="transmembrane region" description="Helical" evidence="2">
    <location>
        <begin position="122"/>
        <end position="139"/>
    </location>
</feature>
<keyword evidence="4" id="KW-1185">Reference proteome</keyword>
<proteinExistence type="predicted"/>
<accession>A0ABU0XEC8</accession>
<evidence type="ECO:0000313" key="3">
    <source>
        <dbReference type="EMBL" id="MDQ4212973.1"/>
    </source>
</evidence>
<evidence type="ECO:0000256" key="2">
    <source>
        <dbReference type="SAM" id="Phobius"/>
    </source>
</evidence>
<dbReference type="Pfam" id="PF19609">
    <property type="entry name" value="DUF6114"/>
    <property type="match status" value="1"/>
</dbReference>
<evidence type="ECO:0000313" key="4">
    <source>
        <dbReference type="Proteomes" id="UP001230289"/>
    </source>
</evidence>
<keyword evidence="2" id="KW-1133">Transmembrane helix</keyword>
<evidence type="ECO:0000256" key="1">
    <source>
        <dbReference type="SAM" id="MobiDB-lite"/>
    </source>
</evidence>
<comment type="caution">
    <text evidence="3">The sequence shown here is derived from an EMBL/GenBank/DDBJ whole genome shotgun (WGS) entry which is preliminary data.</text>
</comment>
<sequence>MTDEETTQDAQRRDRRGAEDPSLRAIRAEGADAAAPDGVEVAEAGPVEEPAPEHRFRSWRRQRPFVGGLLVALGGIEMFFSGQLDIGHLHIQLGIEGLQATIIPVALLLLGLLAITMPAHHVFYGILAVVVAIYSLIGVNLGGFLVGMLLAGTGGVLVVAWMGGSRAKREEKTS</sequence>
<feature type="compositionally biased region" description="Basic and acidic residues" evidence="1">
    <location>
        <begin position="10"/>
        <end position="24"/>
    </location>
</feature>
<dbReference type="EMBL" id="JAVFCB010000002">
    <property type="protein sequence ID" value="MDQ4212973.1"/>
    <property type="molecule type" value="Genomic_DNA"/>
</dbReference>
<reference evidence="3 4" key="1">
    <citation type="submission" date="2023-08" db="EMBL/GenBank/DDBJ databases">
        <title>Microbacterium sp. nov., isolated from a waste landfill.</title>
        <authorList>
            <person name="Wen W."/>
        </authorList>
    </citation>
    <scope>NUCLEOTIDE SEQUENCE [LARGE SCALE GENOMIC DNA]</scope>
    <source>
        <strain evidence="3 4">ASV81</strain>
    </source>
</reference>
<dbReference type="Proteomes" id="UP001230289">
    <property type="component" value="Unassembled WGS sequence"/>
</dbReference>
<keyword evidence="2" id="KW-0472">Membrane</keyword>
<feature type="transmembrane region" description="Helical" evidence="2">
    <location>
        <begin position="65"/>
        <end position="86"/>
    </location>
</feature>
<dbReference type="InterPro" id="IPR046096">
    <property type="entry name" value="DUF6114"/>
</dbReference>
<keyword evidence="2" id="KW-0812">Transmembrane</keyword>
<name>A0ABU0XEC8_9MICO</name>
<gene>
    <name evidence="3" type="ORF">RBR11_03505</name>
</gene>
<feature type="transmembrane region" description="Helical" evidence="2">
    <location>
        <begin position="145"/>
        <end position="164"/>
    </location>
</feature>